<dbReference type="KEGG" id="pfm:Pyrfu_0555"/>
<evidence type="ECO:0000313" key="3">
    <source>
        <dbReference type="EMBL" id="AEM38425.1"/>
    </source>
</evidence>
<evidence type="ECO:0000256" key="1">
    <source>
        <dbReference type="ARBA" id="ARBA00022962"/>
    </source>
</evidence>
<protein>
    <submittedName>
        <fullName evidence="3">Glutamine amidotransferase class-II</fullName>
    </submittedName>
</protein>
<evidence type="ECO:0000313" key="4">
    <source>
        <dbReference type="Proteomes" id="UP000001037"/>
    </source>
</evidence>
<dbReference type="PANTHER" id="PTHR42824:SF1">
    <property type="entry name" value="GLUTAMINE AMIDOTRANSFERASE YAFJ-RELATED"/>
    <property type="match status" value="1"/>
</dbReference>
<keyword evidence="4" id="KW-1185">Reference proteome</keyword>
<organism evidence="3 4">
    <name type="scientific">Pyrolobus fumarii (strain DSM 11204 / 1A)</name>
    <dbReference type="NCBI Taxonomy" id="694429"/>
    <lineage>
        <taxon>Archaea</taxon>
        <taxon>Thermoproteota</taxon>
        <taxon>Thermoprotei</taxon>
        <taxon>Desulfurococcales</taxon>
        <taxon>Pyrodictiaceae</taxon>
        <taxon>Pyrolobus</taxon>
    </lineage>
</organism>
<dbReference type="Pfam" id="PF13230">
    <property type="entry name" value="GATase_4"/>
    <property type="match status" value="1"/>
</dbReference>
<dbReference type="Gene3D" id="3.60.20.10">
    <property type="entry name" value="Glutamine Phosphoribosylpyrophosphate, subunit 1, domain 1"/>
    <property type="match status" value="1"/>
</dbReference>
<dbReference type="HOGENOM" id="CLU_042555_2_0_2"/>
<dbReference type="PROSITE" id="PS51278">
    <property type="entry name" value="GATASE_TYPE_2"/>
    <property type="match status" value="1"/>
</dbReference>
<dbReference type="InParanoid" id="G0EGX5"/>
<dbReference type="InterPro" id="IPR017932">
    <property type="entry name" value="GATase_2_dom"/>
</dbReference>
<keyword evidence="3" id="KW-0808">Transferase</keyword>
<gene>
    <name evidence="3" type="ordered locus">Pyrfu_0555</name>
</gene>
<dbReference type="EMBL" id="CP002838">
    <property type="protein sequence ID" value="AEM38425.1"/>
    <property type="molecule type" value="Genomic_DNA"/>
</dbReference>
<dbReference type="eggNOG" id="arCOG03639">
    <property type="taxonomic scope" value="Archaea"/>
</dbReference>
<dbReference type="InterPro" id="IPR026869">
    <property type="entry name" value="EgtC-like"/>
</dbReference>
<dbReference type="SUPFAM" id="SSF56235">
    <property type="entry name" value="N-terminal nucleophile aminohydrolases (Ntn hydrolases)"/>
    <property type="match status" value="1"/>
</dbReference>
<dbReference type="Proteomes" id="UP000001037">
    <property type="component" value="Chromosome"/>
</dbReference>
<keyword evidence="1 3" id="KW-0315">Glutamine amidotransferase</keyword>
<dbReference type="STRING" id="694429.Pyrfu_0555"/>
<dbReference type="PANTHER" id="PTHR42824">
    <property type="entry name" value="GLUTAMINE AMIDOTRANSFERASE"/>
    <property type="match status" value="1"/>
</dbReference>
<name>G0EGX5_PYRF1</name>
<dbReference type="AlphaFoldDB" id="G0EGX5"/>
<proteinExistence type="predicted"/>
<reference evidence="3 4" key="1">
    <citation type="journal article" date="2011" name="Stand. Genomic Sci.">
        <title>Complete genome sequence of the hyperthermophilic chemolithoautotroph Pyrolobus fumarii type strain (1A).</title>
        <authorList>
            <person name="Anderson I."/>
            <person name="Goker M."/>
            <person name="Nolan M."/>
            <person name="Lucas S."/>
            <person name="Hammon N."/>
            <person name="Deshpande S."/>
            <person name="Cheng J.F."/>
            <person name="Tapia R."/>
            <person name="Han C."/>
            <person name="Goodwin L."/>
            <person name="Pitluck S."/>
            <person name="Huntemann M."/>
            <person name="Liolios K."/>
            <person name="Ivanova N."/>
            <person name="Pagani I."/>
            <person name="Mavromatis K."/>
            <person name="Ovchinikova G."/>
            <person name="Pati A."/>
            <person name="Chen A."/>
            <person name="Palaniappan K."/>
            <person name="Land M."/>
            <person name="Hauser L."/>
            <person name="Brambilla E.M."/>
            <person name="Huber H."/>
            <person name="Yasawong M."/>
            <person name="Rohde M."/>
            <person name="Spring S."/>
            <person name="Abt B."/>
            <person name="Sikorski J."/>
            <person name="Wirth R."/>
            <person name="Detter J.C."/>
            <person name="Woyke T."/>
            <person name="Bristow J."/>
            <person name="Eisen J.A."/>
            <person name="Markowitz V."/>
            <person name="Hugenholtz P."/>
            <person name="Kyrpides N.C."/>
            <person name="Klenk H.P."/>
            <person name="Lapidus A."/>
        </authorList>
    </citation>
    <scope>NUCLEOTIDE SEQUENCE [LARGE SCALE GENOMIC DNA]</scope>
    <source>
        <strain evidence="4">DSM 11204 / 1A</strain>
    </source>
</reference>
<evidence type="ECO:0000259" key="2">
    <source>
        <dbReference type="PROSITE" id="PS51278"/>
    </source>
</evidence>
<accession>G0EGX5</accession>
<dbReference type="InterPro" id="IPR029055">
    <property type="entry name" value="Ntn_hydrolases_N"/>
</dbReference>
<dbReference type="GO" id="GO:0016740">
    <property type="term" value="F:transferase activity"/>
    <property type="evidence" value="ECO:0007669"/>
    <property type="project" value="UniProtKB-KW"/>
</dbReference>
<sequence length="270" mass="30711">MRVERMCRLFGLYANKPVDVTFSFFESPKNSLVGLSYSNPHGWGVAWLDNSGWQVIKEPVALYESRRARKVIKKRVYGRIIVSHVRLASSGGSGVENTHPWVYRGWAFAHNGTIYDRSALLKLLTDEHRDSLEGSTDSEAFFHLIVQEAEELGDPVDGIKSAIRKMNRSGIRYTSLNFIASDGERLYALRYAATSLGYYTLYYLERPRDGLELRRLSEVTRQLIAAKLARGERALLVASEPMSDEPNWKPIPNKHLLIVYSDLSTEIVRV</sequence>
<dbReference type="CDD" id="cd01908">
    <property type="entry name" value="YafJ"/>
    <property type="match status" value="1"/>
</dbReference>
<feature type="domain" description="Glutamine amidotransferase type-2" evidence="2">
    <location>
        <begin position="7"/>
        <end position="270"/>
    </location>
</feature>